<proteinExistence type="predicted"/>
<keyword evidence="2" id="KW-1185">Reference proteome</keyword>
<evidence type="ECO:0000313" key="1">
    <source>
        <dbReference type="EMBL" id="CAG4925644.1"/>
    </source>
</evidence>
<gene>
    <name evidence="1" type="ORF">R54767_05216</name>
</gene>
<comment type="caution">
    <text evidence="1">The sequence shown here is derived from an EMBL/GenBank/DDBJ whole genome shotgun (WGS) entry which is preliminary data.</text>
</comment>
<protein>
    <submittedName>
        <fullName evidence="1">Uncharacterized protein</fullName>
    </submittedName>
</protein>
<organism evidence="1 2">
    <name type="scientific">Paraburkholderia gardini</name>
    <dbReference type="NCBI Taxonomy" id="2823469"/>
    <lineage>
        <taxon>Bacteria</taxon>
        <taxon>Pseudomonadati</taxon>
        <taxon>Pseudomonadota</taxon>
        <taxon>Betaproteobacteria</taxon>
        <taxon>Burkholderiales</taxon>
        <taxon>Burkholderiaceae</taxon>
        <taxon>Paraburkholderia</taxon>
    </lineage>
</organism>
<sequence length="51" mass="6009">MYKEAFATLVSEGEVTTQSADDTPRYRSRYMSDTDIVESPKQQKLFLFDRR</sequence>
<name>A0ABM8UB51_9BURK</name>
<reference evidence="1 2" key="1">
    <citation type="submission" date="2021-04" db="EMBL/GenBank/DDBJ databases">
        <authorList>
            <person name="Vanwijnsberghe S."/>
        </authorList>
    </citation>
    <scope>NUCLEOTIDE SEQUENCE [LARGE SCALE GENOMIC DNA]</scope>
    <source>
        <strain evidence="1 2">LMG 32171</strain>
    </source>
</reference>
<evidence type="ECO:0000313" key="2">
    <source>
        <dbReference type="Proteomes" id="UP000789752"/>
    </source>
</evidence>
<dbReference type="EMBL" id="CAJQYY010000049">
    <property type="protein sequence ID" value="CAG4925644.1"/>
    <property type="molecule type" value="Genomic_DNA"/>
</dbReference>
<accession>A0ABM8UB51</accession>
<dbReference type="Proteomes" id="UP000789752">
    <property type="component" value="Unassembled WGS sequence"/>
</dbReference>